<evidence type="ECO:0000313" key="2">
    <source>
        <dbReference type="EMBL" id="MDQ0364463.1"/>
    </source>
</evidence>
<dbReference type="EMBL" id="JAUSUZ010000001">
    <property type="protein sequence ID" value="MDQ0364463.1"/>
    <property type="molecule type" value="Genomic_DNA"/>
</dbReference>
<dbReference type="Pfam" id="PF07336">
    <property type="entry name" value="ABATE"/>
    <property type="match status" value="1"/>
</dbReference>
<name>A0AAE3VUW6_9ACTN</name>
<dbReference type="RefSeq" id="WP_307235891.1">
    <property type="nucleotide sequence ID" value="NZ_JAUSUZ010000001.1"/>
</dbReference>
<sequence length="178" mass="19710">MNTGRTAPAAAPGRLGTVQDFLNTLHVERGTDLLGAPATAYDWLPGNDLPPPGPRALDRLRALRRELRSRCGDGTPDDDLLARLADHAPLRFAPHPTGTIRLAPAEDGHRGILATLLTITYEAQRDGTWPRLKTCHHNGCRWVFYDHSRSRTATWCAMGICGNRTKVAAYRRRQSTPR</sequence>
<feature type="domain" description="Zinc finger CGNR" evidence="1">
    <location>
        <begin position="131"/>
        <end position="174"/>
    </location>
</feature>
<dbReference type="Proteomes" id="UP001240236">
    <property type="component" value="Unassembled WGS sequence"/>
</dbReference>
<dbReference type="Gene3D" id="1.10.3300.10">
    <property type="entry name" value="Jann2411-like domain"/>
    <property type="match status" value="1"/>
</dbReference>
<dbReference type="Pfam" id="PF11706">
    <property type="entry name" value="zf-CGNR"/>
    <property type="match status" value="1"/>
</dbReference>
<dbReference type="PANTHER" id="PTHR35525:SF3">
    <property type="entry name" value="BLL6575 PROTEIN"/>
    <property type="match status" value="1"/>
</dbReference>
<dbReference type="SUPFAM" id="SSF160904">
    <property type="entry name" value="Jann2411-like"/>
    <property type="match status" value="1"/>
</dbReference>
<evidence type="ECO:0000313" key="3">
    <source>
        <dbReference type="Proteomes" id="UP001240236"/>
    </source>
</evidence>
<accession>A0AAE3VUW6</accession>
<dbReference type="AlphaFoldDB" id="A0AAE3VUW6"/>
<gene>
    <name evidence="2" type="ORF">J2S42_001132</name>
</gene>
<comment type="caution">
    <text evidence="2">The sequence shown here is derived from an EMBL/GenBank/DDBJ whole genome shotgun (WGS) entry which is preliminary data.</text>
</comment>
<dbReference type="PANTHER" id="PTHR35525">
    <property type="entry name" value="BLL6575 PROTEIN"/>
    <property type="match status" value="1"/>
</dbReference>
<keyword evidence="3" id="KW-1185">Reference proteome</keyword>
<dbReference type="InterPro" id="IPR021005">
    <property type="entry name" value="Znf_CGNR"/>
</dbReference>
<evidence type="ECO:0000259" key="1">
    <source>
        <dbReference type="Pfam" id="PF11706"/>
    </source>
</evidence>
<proteinExistence type="predicted"/>
<dbReference type="InterPro" id="IPR010852">
    <property type="entry name" value="ABATE"/>
</dbReference>
<dbReference type="InterPro" id="IPR023286">
    <property type="entry name" value="ABATE_dom_sf"/>
</dbReference>
<organism evidence="2 3">
    <name type="scientific">Catenuloplanes indicus</name>
    <dbReference type="NCBI Taxonomy" id="137267"/>
    <lineage>
        <taxon>Bacteria</taxon>
        <taxon>Bacillati</taxon>
        <taxon>Actinomycetota</taxon>
        <taxon>Actinomycetes</taxon>
        <taxon>Micromonosporales</taxon>
        <taxon>Micromonosporaceae</taxon>
        <taxon>Catenuloplanes</taxon>
    </lineage>
</organism>
<protein>
    <recommendedName>
        <fullName evidence="1">Zinc finger CGNR domain-containing protein</fullName>
    </recommendedName>
</protein>
<reference evidence="2 3" key="1">
    <citation type="submission" date="2023-07" db="EMBL/GenBank/DDBJ databases">
        <title>Sequencing the genomes of 1000 actinobacteria strains.</title>
        <authorList>
            <person name="Klenk H.-P."/>
        </authorList>
    </citation>
    <scope>NUCLEOTIDE SEQUENCE [LARGE SCALE GENOMIC DNA]</scope>
    <source>
        <strain evidence="2 3">DSM 44709</strain>
    </source>
</reference>